<evidence type="ECO:0000256" key="5">
    <source>
        <dbReference type="ARBA" id="ARBA00022490"/>
    </source>
</evidence>
<dbReference type="STRING" id="1245769.A0A0C7MZM9"/>
<evidence type="ECO:0000313" key="14">
    <source>
        <dbReference type="EMBL" id="CEP63272.1"/>
    </source>
</evidence>
<protein>
    <recommendedName>
        <fullName evidence="4">Actin-like protein ARP6</fullName>
    </recommendedName>
    <alternativeName>
        <fullName evidence="12">Actin-like protein arp6</fullName>
    </alternativeName>
</protein>
<evidence type="ECO:0000256" key="10">
    <source>
        <dbReference type="ARBA" id="ARBA00023242"/>
    </source>
</evidence>
<dbReference type="AlphaFoldDB" id="A0A0C7MZM9"/>
<comment type="subcellular location">
    <subcellularLocation>
        <location evidence="2">Cytoplasm</location>
    </subcellularLocation>
    <subcellularLocation>
        <location evidence="1">Nucleus</location>
    </subcellularLocation>
</comment>
<dbReference type="Gene3D" id="3.30.420.40">
    <property type="match status" value="2"/>
</dbReference>
<evidence type="ECO:0000256" key="1">
    <source>
        <dbReference type="ARBA" id="ARBA00004123"/>
    </source>
</evidence>
<dbReference type="PANTHER" id="PTHR11937">
    <property type="entry name" value="ACTIN"/>
    <property type="match status" value="1"/>
</dbReference>
<dbReference type="CDD" id="cd10210">
    <property type="entry name" value="ASKHA_NBD_Arp6"/>
    <property type="match status" value="1"/>
</dbReference>
<keyword evidence="15" id="KW-1185">Reference proteome</keyword>
<dbReference type="FunFam" id="3.90.640.10:FF:000040">
    <property type="entry name" value="Actin-like protein ARP6"/>
    <property type="match status" value="1"/>
</dbReference>
<evidence type="ECO:0000256" key="8">
    <source>
        <dbReference type="ARBA" id="ARBA00023159"/>
    </source>
</evidence>
<keyword evidence="5" id="KW-0963">Cytoplasm</keyword>
<keyword evidence="7" id="KW-0805">Transcription regulation</keyword>
<keyword evidence="8" id="KW-0010">Activator</keyword>
<dbReference type="Proteomes" id="UP000054304">
    <property type="component" value="Unassembled WGS sequence"/>
</dbReference>
<dbReference type="OrthoDB" id="6220758at2759"/>
<evidence type="ECO:0000313" key="15">
    <source>
        <dbReference type="Proteomes" id="UP000054304"/>
    </source>
</evidence>
<dbReference type="GO" id="GO:0005737">
    <property type="term" value="C:cytoplasm"/>
    <property type="evidence" value="ECO:0007669"/>
    <property type="project" value="UniProtKB-SubCell"/>
</dbReference>
<dbReference type="SUPFAM" id="SSF53067">
    <property type="entry name" value="Actin-like ATPase domain"/>
    <property type="match status" value="2"/>
</dbReference>
<dbReference type="GO" id="GO:0031491">
    <property type="term" value="F:nucleosome binding"/>
    <property type="evidence" value="ECO:0007669"/>
    <property type="project" value="EnsemblFungi"/>
</dbReference>
<evidence type="ECO:0000256" key="6">
    <source>
        <dbReference type="ARBA" id="ARBA00022853"/>
    </source>
</evidence>
<dbReference type="InterPro" id="IPR043129">
    <property type="entry name" value="ATPase_NBD"/>
</dbReference>
<reference evidence="14 15" key="1">
    <citation type="submission" date="2014-12" db="EMBL/GenBank/DDBJ databases">
        <authorList>
            <person name="Neuveglise Cecile"/>
        </authorList>
    </citation>
    <scope>NUCLEOTIDE SEQUENCE [LARGE SCALE GENOMIC DNA]</scope>
    <source>
        <strain evidence="14 15">CBS 12615</strain>
    </source>
</reference>
<dbReference type="Gene3D" id="3.90.640.10">
    <property type="entry name" value="Actin, Chain A, domain 4"/>
    <property type="match status" value="1"/>
</dbReference>
<dbReference type="GO" id="GO:0006338">
    <property type="term" value="P:chromatin remodeling"/>
    <property type="evidence" value="ECO:0007669"/>
    <property type="project" value="EnsemblFungi"/>
</dbReference>
<evidence type="ECO:0000256" key="12">
    <source>
        <dbReference type="ARBA" id="ARBA00073820"/>
    </source>
</evidence>
<keyword evidence="10" id="KW-0539">Nucleus</keyword>
<dbReference type="HOGENOM" id="CLU_027965_1_1_1"/>
<sequence length="429" mass="49014">MEETPVIIDNGSYEIKFGLANQDEPQRALNCIARDKYGNFHLSNQINAIKDISSVAFKRPHELGQLVSWELENQVWDYCFYNPEEFNGWSLDSTRGKHLVTSESCMTIPELSKNMDQVVFEECEFTSMFKAPIPTFVPFSVNDKTTTVLQAKSDHSSGNSTTLNDGPVEPQTQDGQDYNNFHLVIDSGYNCTWIVPVIKGVPYYKAVKKLDIGGRFLNGFLRETLSFRHYNVMEETILVDNIKENCLFMSPHSYFDSFQSKSKTAKEYVLPDFNTSFKGYLRKPGQKLPEDSQSIVLQDELFSIPETFLHPEIASLLSPGIIETILESVSMLPEALRPLMVGNITVTGGNFNIPNFASRLATELQRQCPTDWSCRVFVPRGDKSTFGWQCMKQFASTQSYFDSRVTREEYYEHGVEWCTAKRFGYQAWL</sequence>
<dbReference type="InterPro" id="IPR004000">
    <property type="entry name" value="Actin"/>
</dbReference>
<keyword evidence="9" id="KW-0804">Transcription</keyword>
<comment type="similarity">
    <text evidence="3">Belongs to the actin family. ARP6 subfamily.</text>
</comment>
<evidence type="ECO:0000256" key="3">
    <source>
        <dbReference type="ARBA" id="ARBA00005665"/>
    </source>
</evidence>
<evidence type="ECO:0000256" key="13">
    <source>
        <dbReference type="SAM" id="MobiDB-lite"/>
    </source>
</evidence>
<name>A0A0C7MZM9_9SACH</name>
<evidence type="ECO:0000256" key="4">
    <source>
        <dbReference type="ARBA" id="ARBA00018633"/>
    </source>
</evidence>
<evidence type="ECO:0000256" key="7">
    <source>
        <dbReference type="ARBA" id="ARBA00023015"/>
    </source>
</evidence>
<accession>A0A0C7MZM9</accession>
<organism evidence="14 15">
    <name type="scientific">Lachancea lanzarotensis</name>
    <dbReference type="NCBI Taxonomy" id="1245769"/>
    <lineage>
        <taxon>Eukaryota</taxon>
        <taxon>Fungi</taxon>
        <taxon>Dikarya</taxon>
        <taxon>Ascomycota</taxon>
        <taxon>Saccharomycotina</taxon>
        <taxon>Saccharomycetes</taxon>
        <taxon>Saccharomycetales</taxon>
        <taxon>Saccharomycetaceae</taxon>
        <taxon>Lachancea</taxon>
    </lineage>
</organism>
<dbReference type="GO" id="GO:0034399">
    <property type="term" value="C:nuclear periphery"/>
    <property type="evidence" value="ECO:0007669"/>
    <property type="project" value="EnsemblFungi"/>
</dbReference>
<evidence type="ECO:0000256" key="9">
    <source>
        <dbReference type="ARBA" id="ARBA00023163"/>
    </source>
</evidence>
<evidence type="ECO:0000256" key="11">
    <source>
        <dbReference type="ARBA" id="ARBA00025222"/>
    </source>
</evidence>
<dbReference type="RefSeq" id="XP_022629493.1">
    <property type="nucleotide sequence ID" value="XM_022771602.1"/>
</dbReference>
<evidence type="ECO:0000256" key="2">
    <source>
        <dbReference type="ARBA" id="ARBA00004496"/>
    </source>
</evidence>
<dbReference type="EMBL" id="LN736366">
    <property type="protein sequence ID" value="CEP63272.1"/>
    <property type="molecule type" value="Genomic_DNA"/>
</dbReference>
<proteinExistence type="inferred from homology"/>
<keyword evidence="6" id="KW-0156">Chromatin regulator</keyword>
<dbReference type="Pfam" id="PF00022">
    <property type="entry name" value="Actin"/>
    <property type="match status" value="1"/>
</dbReference>
<comment type="function">
    <text evidence="11">Component of the SWR1 complex which mediates the ATP-dependent exchange of histone H2A for the H2A variant HZT1 leading to transcriptional regulation of selected genes by chromatin remodeling. Involved in chromosome stability.</text>
</comment>
<dbReference type="SMART" id="SM00268">
    <property type="entry name" value="ACTIN"/>
    <property type="match status" value="1"/>
</dbReference>
<dbReference type="GeneID" id="34686770"/>
<dbReference type="GO" id="GO:0000812">
    <property type="term" value="C:Swr1 complex"/>
    <property type="evidence" value="ECO:0007669"/>
    <property type="project" value="EnsemblFungi"/>
</dbReference>
<feature type="region of interest" description="Disordered" evidence="13">
    <location>
        <begin position="151"/>
        <end position="172"/>
    </location>
</feature>
<gene>
    <name evidence="14" type="ORF">LALA0_S07e06348g</name>
</gene>